<organism evidence="7 8">
    <name type="scientific">Pirellulimonas nuda</name>
    <dbReference type="NCBI Taxonomy" id="2528009"/>
    <lineage>
        <taxon>Bacteria</taxon>
        <taxon>Pseudomonadati</taxon>
        <taxon>Planctomycetota</taxon>
        <taxon>Planctomycetia</taxon>
        <taxon>Pirellulales</taxon>
        <taxon>Lacipirellulaceae</taxon>
        <taxon>Pirellulimonas</taxon>
    </lineage>
</organism>
<dbReference type="GO" id="GO:0044780">
    <property type="term" value="P:bacterial-type flagellum assembly"/>
    <property type="evidence" value="ECO:0007669"/>
    <property type="project" value="InterPro"/>
</dbReference>
<dbReference type="AlphaFoldDB" id="A0A518D9S6"/>
<dbReference type="SUPFAM" id="SSF140566">
    <property type="entry name" value="FlgN-like"/>
    <property type="match status" value="1"/>
</dbReference>
<keyword evidence="2" id="KW-0963">Cytoplasm</keyword>
<gene>
    <name evidence="7" type="ORF">Pla175_16130</name>
</gene>
<dbReference type="RefSeq" id="WP_145282955.1">
    <property type="nucleotide sequence ID" value="NZ_CP036291.1"/>
</dbReference>
<accession>A0A518D9S6</accession>
<dbReference type="OrthoDB" id="280002at2"/>
<feature type="region of interest" description="Disordered" evidence="6">
    <location>
        <begin position="127"/>
        <end position="160"/>
    </location>
</feature>
<dbReference type="EMBL" id="CP036291">
    <property type="protein sequence ID" value="QDU88240.1"/>
    <property type="molecule type" value="Genomic_DNA"/>
</dbReference>
<keyword evidence="8" id="KW-1185">Reference proteome</keyword>
<protein>
    <recommendedName>
        <fullName evidence="5">Flagellar protein FliT</fullName>
    </recommendedName>
</protein>
<evidence type="ECO:0000256" key="4">
    <source>
        <dbReference type="ARBA" id="ARBA00023186"/>
    </source>
</evidence>
<dbReference type="KEGG" id="pnd:Pla175_16130"/>
<dbReference type="Proteomes" id="UP000317429">
    <property type="component" value="Chromosome"/>
</dbReference>
<evidence type="ECO:0000313" key="8">
    <source>
        <dbReference type="Proteomes" id="UP000317429"/>
    </source>
</evidence>
<comment type="subcellular location">
    <subcellularLocation>
        <location evidence="1">Cytoplasm</location>
        <location evidence="1">Cytosol</location>
    </subcellularLocation>
</comment>
<proteinExistence type="predicted"/>
<dbReference type="Pfam" id="PF05400">
    <property type="entry name" value="FliT"/>
    <property type="match status" value="1"/>
</dbReference>
<name>A0A518D9S6_9BACT</name>
<reference evidence="7 8" key="1">
    <citation type="submission" date="2019-02" db="EMBL/GenBank/DDBJ databases">
        <title>Deep-cultivation of Planctomycetes and their phenomic and genomic characterization uncovers novel biology.</title>
        <authorList>
            <person name="Wiegand S."/>
            <person name="Jogler M."/>
            <person name="Boedeker C."/>
            <person name="Pinto D."/>
            <person name="Vollmers J."/>
            <person name="Rivas-Marin E."/>
            <person name="Kohn T."/>
            <person name="Peeters S.H."/>
            <person name="Heuer A."/>
            <person name="Rast P."/>
            <person name="Oberbeckmann S."/>
            <person name="Bunk B."/>
            <person name="Jeske O."/>
            <person name="Meyerdierks A."/>
            <person name="Storesund J.E."/>
            <person name="Kallscheuer N."/>
            <person name="Luecker S."/>
            <person name="Lage O.M."/>
            <person name="Pohl T."/>
            <person name="Merkel B.J."/>
            <person name="Hornburger P."/>
            <person name="Mueller R.-W."/>
            <person name="Bruemmer F."/>
            <person name="Labrenz M."/>
            <person name="Spormann A.M."/>
            <person name="Op den Camp H."/>
            <person name="Overmann J."/>
            <person name="Amann R."/>
            <person name="Jetten M.S.M."/>
            <person name="Mascher T."/>
            <person name="Medema M.H."/>
            <person name="Devos D.P."/>
            <person name="Kaster A.-K."/>
            <person name="Ovreas L."/>
            <person name="Rohde M."/>
            <person name="Galperin M.Y."/>
            <person name="Jogler C."/>
        </authorList>
    </citation>
    <scope>NUCLEOTIDE SEQUENCE [LARGE SCALE GENOMIC DNA]</scope>
    <source>
        <strain evidence="7 8">Pla175</strain>
    </source>
</reference>
<evidence type="ECO:0000256" key="5">
    <source>
        <dbReference type="ARBA" id="ARBA00093797"/>
    </source>
</evidence>
<evidence type="ECO:0000256" key="6">
    <source>
        <dbReference type="SAM" id="MobiDB-lite"/>
    </source>
</evidence>
<evidence type="ECO:0000256" key="2">
    <source>
        <dbReference type="ARBA" id="ARBA00022490"/>
    </source>
</evidence>
<keyword evidence="3" id="KW-1005">Bacterial flagellum biogenesis</keyword>
<evidence type="ECO:0000256" key="3">
    <source>
        <dbReference type="ARBA" id="ARBA00022795"/>
    </source>
</evidence>
<dbReference type="InterPro" id="IPR036679">
    <property type="entry name" value="FlgN-like_sf"/>
</dbReference>
<evidence type="ECO:0000313" key="7">
    <source>
        <dbReference type="EMBL" id="QDU88240.1"/>
    </source>
</evidence>
<keyword evidence="4" id="KW-0143">Chaperone</keyword>
<sequence length="160" mass="17356">MTASTDELATLIHRKLQVLRQLHAVGLRQADLVDSGDTANLLRLLSAKQQLVDALGQIERAMAPFRDQAPEDRTWSSPQKRALAASESQECARLLAEIVAMEEQQEARMRSRRDDVGQQLRQAHCAAGAAGAYRAHHTAGPPRPVAAEDASGAARLDLSS</sequence>
<dbReference type="InterPro" id="IPR008622">
    <property type="entry name" value="FliT"/>
</dbReference>
<evidence type="ECO:0000256" key="1">
    <source>
        <dbReference type="ARBA" id="ARBA00004514"/>
    </source>
</evidence>